<reference evidence="1" key="2">
    <citation type="submission" date="2015-03" db="UniProtKB">
        <authorList>
            <consortium name="EnsemblPlants"/>
        </authorList>
    </citation>
    <scope>IDENTIFICATION</scope>
</reference>
<dbReference type="Proteomes" id="UP000026960">
    <property type="component" value="Chromosome 1"/>
</dbReference>
<evidence type="ECO:0000313" key="2">
    <source>
        <dbReference type="Proteomes" id="UP000026960"/>
    </source>
</evidence>
<dbReference type="InterPro" id="IPR021109">
    <property type="entry name" value="Peptidase_aspartic_dom_sf"/>
</dbReference>
<dbReference type="HOGENOM" id="CLU_1963009_0_0_1"/>
<dbReference type="SUPFAM" id="SSF50630">
    <property type="entry name" value="Acid proteases"/>
    <property type="match status" value="1"/>
</dbReference>
<reference evidence="1" key="1">
    <citation type="journal article" date="2009" name="Rice">
        <title>De Novo Next Generation Sequencing of Plant Genomes.</title>
        <authorList>
            <person name="Rounsley S."/>
            <person name="Marri P.R."/>
            <person name="Yu Y."/>
            <person name="He R."/>
            <person name="Sisneros N."/>
            <person name="Goicoechea J.L."/>
            <person name="Lee S.J."/>
            <person name="Angelova A."/>
            <person name="Kudrna D."/>
            <person name="Luo M."/>
            <person name="Affourtit J."/>
            <person name="Desany B."/>
            <person name="Knight J."/>
            <person name="Niazi F."/>
            <person name="Egholm M."/>
            <person name="Wing R.A."/>
        </authorList>
    </citation>
    <scope>NUCLEOTIDE SEQUENCE [LARGE SCALE GENOMIC DNA]</scope>
    <source>
        <strain evidence="1">cv. IRGC 105608</strain>
    </source>
</reference>
<keyword evidence="2" id="KW-1185">Reference proteome</keyword>
<sequence length="150" mass="15999">MFGGRRIFSNDTVVYTCSTSSGIDAIVSLGRRSVLGASFWRFAYFIDGDLRSFVWLGDAAAPAQGGGRKSTTTPLIPVGVDKVPNIDPNLYFVAITGIKVGSGETVNDKAAAIMTTDTIHFTLLNLCGELDRCYTVPARIEAYVAEGIAP</sequence>
<organism evidence="1">
    <name type="scientific">Oryza barthii</name>
    <dbReference type="NCBI Taxonomy" id="65489"/>
    <lineage>
        <taxon>Eukaryota</taxon>
        <taxon>Viridiplantae</taxon>
        <taxon>Streptophyta</taxon>
        <taxon>Embryophyta</taxon>
        <taxon>Tracheophyta</taxon>
        <taxon>Spermatophyta</taxon>
        <taxon>Magnoliopsida</taxon>
        <taxon>Liliopsida</taxon>
        <taxon>Poales</taxon>
        <taxon>Poaceae</taxon>
        <taxon>BOP clade</taxon>
        <taxon>Oryzoideae</taxon>
        <taxon>Oryzeae</taxon>
        <taxon>Oryzinae</taxon>
        <taxon>Oryza</taxon>
    </lineage>
</organism>
<evidence type="ECO:0000313" key="1">
    <source>
        <dbReference type="EnsemblPlants" id="OBART01G14170.1"/>
    </source>
</evidence>
<proteinExistence type="predicted"/>
<dbReference type="PaxDb" id="65489-OBART01G14170.1"/>
<accession>A0A0D3END2</accession>
<dbReference type="Gramene" id="OBART01G14170.1">
    <property type="protein sequence ID" value="OBART01G14170.1"/>
    <property type="gene ID" value="OBART01G14170"/>
</dbReference>
<evidence type="ECO:0008006" key="3">
    <source>
        <dbReference type="Google" id="ProtNLM"/>
    </source>
</evidence>
<dbReference type="AlphaFoldDB" id="A0A0D3END2"/>
<dbReference type="EnsemblPlants" id="OBART01G14170.1">
    <property type="protein sequence ID" value="OBART01G14170.1"/>
    <property type="gene ID" value="OBART01G14170"/>
</dbReference>
<name>A0A0D3END2_9ORYZ</name>
<protein>
    <recommendedName>
        <fullName evidence="3">Xylanase inhibitor C-terminal domain-containing protein</fullName>
    </recommendedName>
</protein>